<organism evidence="2 3">
    <name type="scientific">Sphaeroforma arctica JP610</name>
    <dbReference type="NCBI Taxonomy" id="667725"/>
    <lineage>
        <taxon>Eukaryota</taxon>
        <taxon>Ichthyosporea</taxon>
        <taxon>Ichthyophonida</taxon>
        <taxon>Sphaeroforma</taxon>
    </lineage>
</organism>
<accession>A0A0L0F3N5</accession>
<evidence type="ECO:0000313" key="2">
    <source>
        <dbReference type="EMBL" id="KNC71302.1"/>
    </source>
</evidence>
<dbReference type="Proteomes" id="UP000054560">
    <property type="component" value="Unassembled WGS sequence"/>
</dbReference>
<sequence>MSEMQYLNVYVRCLNAVWGEILRIVERIVIDEKYDVRRIRALENALESLWACVHAKGNGLPADVLAEERYKILRQVLTAMEANDGESVVNLHMFNQENPKQAAFLKEVMKKSKDKYIQMYLSSIP</sequence>
<protein>
    <recommendedName>
        <fullName evidence="1">MHD2 domain-containing protein</fullName>
    </recommendedName>
</protein>
<dbReference type="InterPro" id="IPR014772">
    <property type="entry name" value="Munc13_dom-2"/>
</dbReference>
<name>A0A0L0F3N5_9EUKA</name>
<dbReference type="AlphaFoldDB" id="A0A0L0F3N5"/>
<reference evidence="2 3" key="1">
    <citation type="submission" date="2011-02" db="EMBL/GenBank/DDBJ databases">
        <title>The Genome Sequence of Sphaeroforma arctica JP610.</title>
        <authorList>
            <consortium name="The Broad Institute Genome Sequencing Platform"/>
            <person name="Russ C."/>
            <person name="Cuomo C."/>
            <person name="Young S.K."/>
            <person name="Zeng Q."/>
            <person name="Gargeya S."/>
            <person name="Alvarado L."/>
            <person name="Berlin A."/>
            <person name="Chapman S.B."/>
            <person name="Chen Z."/>
            <person name="Freedman E."/>
            <person name="Gellesch M."/>
            <person name="Goldberg J."/>
            <person name="Griggs A."/>
            <person name="Gujja S."/>
            <person name="Heilman E."/>
            <person name="Heiman D."/>
            <person name="Howarth C."/>
            <person name="Mehta T."/>
            <person name="Neiman D."/>
            <person name="Pearson M."/>
            <person name="Roberts A."/>
            <person name="Saif S."/>
            <person name="Shea T."/>
            <person name="Shenoy N."/>
            <person name="Sisk P."/>
            <person name="Stolte C."/>
            <person name="Sykes S."/>
            <person name="White J."/>
            <person name="Yandava C."/>
            <person name="Burger G."/>
            <person name="Gray M.W."/>
            <person name="Holland P.W.H."/>
            <person name="King N."/>
            <person name="Lang F.B.F."/>
            <person name="Roger A.J."/>
            <person name="Ruiz-Trillo I."/>
            <person name="Haas B."/>
            <person name="Nusbaum C."/>
            <person name="Birren B."/>
        </authorList>
    </citation>
    <scope>NUCLEOTIDE SEQUENCE [LARGE SCALE GENOMIC DNA]</scope>
    <source>
        <strain evidence="2 3">JP610</strain>
    </source>
</reference>
<evidence type="ECO:0000259" key="1">
    <source>
        <dbReference type="PROSITE" id="PS51259"/>
    </source>
</evidence>
<dbReference type="GeneID" id="25916663"/>
<dbReference type="RefSeq" id="XP_014145204.1">
    <property type="nucleotide sequence ID" value="XM_014289729.1"/>
</dbReference>
<evidence type="ECO:0000313" key="3">
    <source>
        <dbReference type="Proteomes" id="UP000054560"/>
    </source>
</evidence>
<proteinExistence type="predicted"/>
<feature type="domain" description="MHD2" evidence="1">
    <location>
        <begin position="1"/>
        <end position="91"/>
    </location>
</feature>
<dbReference type="EMBL" id="KQ249083">
    <property type="protein sequence ID" value="KNC71302.1"/>
    <property type="molecule type" value="Genomic_DNA"/>
</dbReference>
<keyword evidence="3" id="KW-1185">Reference proteome</keyword>
<gene>
    <name evidence="2" type="ORF">SARC_16159</name>
</gene>
<dbReference type="PROSITE" id="PS51259">
    <property type="entry name" value="MHD2"/>
    <property type="match status" value="1"/>
</dbReference>